<organism evidence="2 3">
    <name type="scientific">Parnassius apollo</name>
    <name type="common">Apollo butterfly</name>
    <name type="synonym">Papilio apollo</name>
    <dbReference type="NCBI Taxonomy" id="110799"/>
    <lineage>
        <taxon>Eukaryota</taxon>
        <taxon>Metazoa</taxon>
        <taxon>Ecdysozoa</taxon>
        <taxon>Arthropoda</taxon>
        <taxon>Hexapoda</taxon>
        <taxon>Insecta</taxon>
        <taxon>Pterygota</taxon>
        <taxon>Neoptera</taxon>
        <taxon>Endopterygota</taxon>
        <taxon>Lepidoptera</taxon>
        <taxon>Glossata</taxon>
        <taxon>Ditrysia</taxon>
        <taxon>Papilionoidea</taxon>
        <taxon>Papilionidae</taxon>
        <taxon>Parnassiinae</taxon>
        <taxon>Parnassini</taxon>
        <taxon>Parnassius</taxon>
        <taxon>Parnassius</taxon>
    </lineage>
</organism>
<evidence type="ECO:0000313" key="2">
    <source>
        <dbReference type="EMBL" id="CAG5055968.1"/>
    </source>
</evidence>
<dbReference type="AlphaFoldDB" id="A0A8S3YCS3"/>
<reference evidence="2" key="1">
    <citation type="submission" date="2021-04" db="EMBL/GenBank/DDBJ databases">
        <authorList>
            <person name="Tunstrom K."/>
        </authorList>
    </citation>
    <scope>NUCLEOTIDE SEQUENCE</scope>
</reference>
<gene>
    <name evidence="2" type="ORF">PAPOLLO_LOCUS26585</name>
</gene>
<dbReference type="EMBL" id="CAJQZP010001593">
    <property type="protein sequence ID" value="CAG5055968.1"/>
    <property type="molecule type" value="Genomic_DNA"/>
</dbReference>
<comment type="caution">
    <text evidence="2">The sequence shown here is derived from an EMBL/GenBank/DDBJ whole genome shotgun (WGS) entry which is preliminary data.</text>
</comment>
<proteinExistence type="predicted"/>
<sequence>MSYEGNERRLQELLENCSSASSCDSESEEEIDNVSQRSEESDSEQEGNLDNLEEPESVPASNSQSAEVQNGQKIVLDKAFEFDLRI</sequence>
<feature type="compositionally biased region" description="Acidic residues" evidence="1">
    <location>
        <begin position="41"/>
        <end position="56"/>
    </location>
</feature>
<name>A0A8S3YCS3_PARAO</name>
<feature type="compositionally biased region" description="Polar residues" evidence="1">
    <location>
        <begin position="59"/>
        <end position="72"/>
    </location>
</feature>
<feature type="region of interest" description="Disordered" evidence="1">
    <location>
        <begin position="16"/>
        <end position="72"/>
    </location>
</feature>
<accession>A0A8S3YCS3</accession>
<protein>
    <submittedName>
        <fullName evidence="2">(apollo) hypothetical protein</fullName>
    </submittedName>
</protein>
<evidence type="ECO:0000256" key="1">
    <source>
        <dbReference type="SAM" id="MobiDB-lite"/>
    </source>
</evidence>
<dbReference type="Proteomes" id="UP000691718">
    <property type="component" value="Unassembled WGS sequence"/>
</dbReference>
<evidence type="ECO:0000313" key="3">
    <source>
        <dbReference type="Proteomes" id="UP000691718"/>
    </source>
</evidence>
<keyword evidence="3" id="KW-1185">Reference proteome</keyword>